<feature type="region of interest" description="Disordered" evidence="1">
    <location>
        <begin position="21"/>
        <end position="60"/>
    </location>
</feature>
<dbReference type="EMBL" id="LN714484">
    <property type="protein sequence ID" value="CEL68628.1"/>
    <property type="molecule type" value="Genomic_DNA"/>
</dbReference>
<feature type="compositionally biased region" description="Basic and acidic residues" evidence="1">
    <location>
        <begin position="92"/>
        <end position="112"/>
    </location>
</feature>
<dbReference type="OrthoDB" id="27601at2759"/>
<dbReference type="OMA" id="KREVRMI"/>
<feature type="region of interest" description="Disordered" evidence="1">
    <location>
        <begin position="439"/>
        <end position="480"/>
    </location>
</feature>
<proteinExistence type="predicted"/>
<dbReference type="SUPFAM" id="SSF51713">
    <property type="entry name" value="tRNA-guanine transglycosylase"/>
    <property type="match status" value="1"/>
</dbReference>
<protein>
    <recommendedName>
        <fullName evidence="2">tRNA-guanine(15) transglycosylase-like domain-containing protein</fullName>
    </recommendedName>
</protein>
<dbReference type="Gene3D" id="3.20.20.105">
    <property type="entry name" value="Queuine tRNA-ribosyltransferase-like"/>
    <property type="match status" value="1"/>
</dbReference>
<organism evidence="3 5">
    <name type="scientific">Neospora caninum (strain Liverpool)</name>
    <dbReference type="NCBI Taxonomy" id="572307"/>
    <lineage>
        <taxon>Eukaryota</taxon>
        <taxon>Sar</taxon>
        <taxon>Alveolata</taxon>
        <taxon>Apicomplexa</taxon>
        <taxon>Conoidasida</taxon>
        <taxon>Coccidia</taxon>
        <taxon>Eucoccidiorida</taxon>
        <taxon>Eimeriorina</taxon>
        <taxon>Sarcocystidae</taxon>
        <taxon>Neospora</taxon>
    </lineage>
</organism>
<dbReference type="PANTHER" id="PTHR46064">
    <property type="entry name" value="QUEUINE TRNA-RIBOSYLTRANSFERASE ACCESSORY SUBUNIT 2"/>
    <property type="match status" value="1"/>
</dbReference>
<feature type="compositionally biased region" description="Basic and acidic residues" evidence="1">
    <location>
        <begin position="281"/>
        <end position="299"/>
    </location>
</feature>
<dbReference type="InterPro" id="IPR002616">
    <property type="entry name" value="tRNA_ribo_trans-like"/>
</dbReference>
<dbReference type="PANTHER" id="PTHR46064:SF1">
    <property type="entry name" value="QUEUINE TRNA-RIBOSYLTRANSFERASE ACCESSORY SUBUNIT 2"/>
    <property type="match status" value="1"/>
</dbReference>
<dbReference type="Proteomes" id="UP000007494">
    <property type="component" value="Chromosome IX"/>
</dbReference>
<feature type="region of interest" description="Disordered" evidence="1">
    <location>
        <begin position="686"/>
        <end position="707"/>
    </location>
</feature>
<accession>F0VAQ5</accession>
<reference evidence="3" key="2">
    <citation type="submission" date="2011-03" db="EMBL/GenBank/DDBJ databases">
        <title>Comparative genomics and transcriptomics of Neospora caninum and Toxoplasma gondii.</title>
        <authorList>
            <person name="Reid A.J."/>
            <person name="Sohal A."/>
            <person name="Harris D."/>
            <person name="Quail M."/>
            <person name="Sanders M."/>
            <person name="Berriman M."/>
            <person name="Wastling J.M."/>
            <person name="Pain A."/>
        </authorList>
    </citation>
    <scope>NUCLEOTIDE SEQUENCE</scope>
    <source>
        <strain evidence="3">Liverpool</strain>
    </source>
</reference>
<evidence type="ECO:0000259" key="2">
    <source>
        <dbReference type="Pfam" id="PF01702"/>
    </source>
</evidence>
<name>F0VAQ5_NEOCL</name>
<sequence>MTALPCAVEAQASGACQVRLPVAGDSGSPGSVPAPQDGLSVPRGAAASAVPSDSSLAPSSLGGHLRSLNAPLSTPLAARAPLWCPALAAGDAERANVRRKEPPRAARERPEIEEAGEAEDAGKEGTGEVRSSFPPARGEEACTPRLGQMLGSLPTPTFSLPTQRGLPQSLLPPHLRRELSELRILDIPAGEALLLLPVYEQWWNSVAGVSRGEAREADAQVRARLCMRCRSREAEDVSADDLASGTPISSVPVLRPSSPARVFSSGQPGVSVAGASPSESARGEAAEAKGDAKAQDADRAKRRRVSGCGTATSELGSCAAAASPASTNGVKGEEAFATRNPSFTQQVASSSPSSPLSCASSSALPPVCDLAGFALHLMARDVRSAGGNIFPVNQKASQLRDGAQSPRAKVTVGSTAGRQTLDARRLVSLALRMQAHVVTAPSEEVETRDAPPEKSQNGSWAGARSESGEAGEAETEGAKALHRVASKREVRMILNAEAMLQEVIEELRGALKEDAWCSGCGQVAATGMYVHGERKDDDSRAVALPSLPHVLANLQGSTPRVRECVGRRLAALLASPSDVPPSAAGASPALAGAAFVSGVSVGGLGNGETLAERRRLFAASVNSAPLFRTPCCVRFLPLHRGGPLELLHALCCGADVIQGGDASADAERGIAYSFDPDVLFEEDVEEATAKNSQRGQDESWRQEDARKAQEMLESAVAAGLASRFLHLDLTSEAYRDDFRPIMEKRRGERSEGGFASPSGCSAEARNGRDQTGNAEQKRGTCRWSTVRDSRAYLHHLFNCAELMGPVLLLQHNFQCLLALFEVFRFFLQRGQLHVAVRRFLSRCCDGSPRGDGRAADGPL</sequence>
<dbReference type="GO" id="GO:0006400">
    <property type="term" value="P:tRNA modification"/>
    <property type="evidence" value="ECO:0007669"/>
    <property type="project" value="InterPro"/>
</dbReference>
<feature type="compositionally biased region" description="Low complexity" evidence="1">
    <location>
        <begin position="458"/>
        <end position="468"/>
    </location>
</feature>
<evidence type="ECO:0000256" key="1">
    <source>
        <dbReference type="SAM" id="MobiDB-lite"/>
    </source>
</evidence>
<feature type="region of interest" description="Disordered" evidence="1">
    <location>
        <begin position="236"/>
        <end position="305"/>
    </location>
</feature>
<dbReference type="VEuPathDB" id="ToxoDB:NCLIV_043790"/>
<dbReference type="Pfam" id="PF01702">
    <property type="entry name" value="TGT"/>
    <property type="match status" value="1"/>
</dbReference>
<dbReference type="EMBL" id="FR823385">
    <property type="protein sequence ID" value="CBZ51313.1"/>
    <property type="molecule type" value="Genomic_DNA"/>
</dbReference>
<evidence type="ECO:0000313" key="4">
    <source>
        <dbReference type="EMBL" id="CEL68628.1"/>
    </source>
</evidence>
<evidence type="ECO:0000313" key="3">
    <source>
        <dbReference type="EMBL" id="CBZ51313.1"/>
    </source>
</evidence>
<reference evidence="5" key="3">
    <citation type="journal article" date="2012" name="PLoS Pathog.">
        <title>Comparative genomics of the apicomplexan parasites Toxoplasma gondii and Neospora caninum: Coccidia differing in host range and transmission strategy.</title>
        <authorList>
            <person name="Reid A.J."/>
            <person name="Vermont S.J."/>
            <person name="Cotton J.A."/>
            <person name="Harris D."/>
            <person name="Hill-Cawthorne G.A."/>
            <person name="Konen-Waisman S."/>
            <person name="Latham S.M."/>
            <person name="Mourier T."/>
            <person name="Norton R."/>
            <person name="Quail M.A."/>
            <person name="Sanders M."/>
            <person name="Shanmugam D."/>
            <person name="Sohal A."/>
            <person name="Wasmuth J.D."/>
            <person name="Brunk B."/>
            <person name="Grigg M.E."/>
            <person name="Howard J.C."/>
            <person name="Parkinson J."/>
            <person name="Roos D.S."/>
            <person name="Trees A.J."/>
            <person name="Berriman M."/>
            <person name="Pain A."/>
            <person name="Wastling J.M."/>
        </authorList>
    </citation>
    <scope>NUCLEOTIDE SEQUENCE [LARGE SCALE GENOMIC DNA]</scope>
    <source>
        <strain evidence="5">Liverpool</strain>
    </source>
</reference>
<keyword evidence="5" id="KW-1185">Reference proteome</keyword>
<dbReference type="InParanoid" id="F0VAQ5"/>
<feature type="region of interest" description="Disordered" evidence="1">
    <location>
        <begin position="92"/>
        <end position="142"/>
    </location>
</feature>
<feature type="compositionally biased region" description="Basic and acidic residues" evidence="1">
    <location>
        <begin position="695"/>
        <end position="707"/>
    </location>
</feature>
<dbReference type="eggNOG" id="KOG3909">
    <property type="taxonomic scope" value="Eukaryota"/>
</dbReference>
<dbReference type="InterPro" id="IPR036511">
    <property type="entry name" value="TGT-like_sf"/>
</dbReference>
<reference evidence="3" key="1">
    <citation type="submission" date="2011-02" db="EMBL/GenBank/DDBJ databases">
        <authorList>
            <person name="Aslett M."/>
        </authorList>
    </citation>
    <scope>NUCLEOTIDE SEQUENCE</scope>
    <source>
        <strain evidence="3">Liverpool</strain>
    </source>
</reference>
<feature type="region of interest" description="Disordered" evidence="1">
    <location>
        <begin position="745"/>
        <end position="780"/>
    </location>
</feature>
<reference evidence="4" key="4">
    <citation type="journal article" date="2015" name="PLoS ONE">
        <title>Comprehensive Evaluation of Toxoplasma gondii VEG and Neospora caninum LIV Genomes with Tachyzoite Stage Transcriptome and Proteome Defines Novel Transcript Features.</title>
        <authorList>
            <person name="Ramaprasad A."/>
            <person name="Mourier T."/>
            <person name="Naeem R."/>
            <person name="Malas T.B."/>
            <person name="Moussa E."/>
            <person name="Panigrahi A."/>
            <person name="Vermont S.J."/>
            <person name="Otto T.D."/>
            <person name="Wastling J."/>
            <person name="Pain A."/>
        </authorList>
    </citation>
    <scope>NUCLEOTIDE SEQUENCE</scope>
    <source>
        <strain evidence="4">Liverpool</strain>
    </source>
</reference>
<dbReference type="GeneID" id="13440298"/>
<feature type="domain" description="tRNA-guanine(15) transglycosylase-like" evidence="2">
    <location>
        <begin position="781"/>
        <end position="841"/>
    </location>
</feature>
<gene>
    <name evidence="4" type="ORF">BN1204_043790</name>
    <name evidence="3" type="ORF">NCLIV_043790</name>
</gene>
<evidence type="ECO:0000313" key="5">
    <source>
        <dbReference type="Proteomes" id="UP000007494"/>
    </source>
</evidence>
<dbReference type="AlphaFoldDB" id="F0VAQ5"/>
<dbReference type="RefSeq" id="XP_003881346.1">
    <property type="nucleotide sequence ID" value="XM_003881297.1"/>
</dbReference>
<dbReference type="InterPro" id="IPR050852">
    <property type="entry name" value="Queuine_tRNA-ribosyltrfase"/>
</dbReference>